<keyword evidence="4 10" id="KW-0378">Hydrolase</keyword>
<sequence>MTIQKSRAETEIRFPTDFVWGAATAAYQIEGAVTEDGRGPSVWDTFAHTPGKVLGGDTGDVATDHYHRFREDVALMASLGLTAYRFSVSWSRVRPDGTGPVNPKGLDFYRRLVDTLLEAGVQPWPTLYHWDLPQALEDAGGWPARDAAYRFAEYAQLVCDAVGDRVVNWTTINEPWCAAFLGYASGDHAPGRRDPEASLRAAHHLLLGHGLAAQALRGERRRIGASVNLYAVSPASEAPEDVDAARRIDGLQNRFFLDALLHGRYPEDVLADVDRFDLGVQDGDLDLIGGSVDQLGINYYNRFFVTGQEGAAPAITSPFAQASPWPGSEHVGFVQVGRPVTAMGWEIDESGLAEVLTRVAEDYPSVPLYVTENGAAFDDVVADGENGEGPHVDDPDRVAYIDAHLRACHTVISAGVPLRGYFAWSLMDNFEWGWGYAKRFGLVYVDFLTQARIPKTSARWYSSVIEQGGLGRMGT</sequence>
<comment type="catalytic activity">
    <reaction evidence="1 10">
        <text>Hydrolysis of terminal, non-reducing beta-D-glucosyl residues with release of beta-D-glucose.</text>
        <dbReference type="EC" id="3.2.1.21"/>
    </reaction>
</comment>
<dbReference type="PANTHER" id="PTHR10353:SF36">
    <property type="entry name" value="LP05116P"/>
    <property type="match status" value="1"/>
</dbReference>
<dbReference type="EC" id="3.2.1.21" evidence="3 10"/>
<dbReference type="InterPro" id="IPR017736">
    <property type="entry name" value="Glyco_hydro_1_beta-glucosidase"/>
</dbReference>
<dbReference type="PANTHER" id="PTHR10353">
    <property type="entry name" value="GLYCOSYL HYDROLASE"/>
    <property type="match status" value="1"/>
</dbReference>
<dbReference type="SUPFAM" id="SSF51445">
    <property type="entry name" value="(Trans)glycosidases"/>
    <property type="match status" value="1"/>
</dbReference>
<dbReference type="Proteomes" id="UP001501442">
    <property type="component" value="Unassembled WGS sequence"/>
</dbReference>
<evidence type="ECO:0000256" key="6">
    <source>
        <dbReference type="ARBA" id="ARBA00023277"/>
    </source>
</evidence>
<keyword evidence="7 10" id="KW-0326">Glycosidase</keyword>
<dbReference type="InterPro" id="IPR017853">
    <property type="entry name" value="GH"/>
</dbReference>
<dbReference type="InterPro" id="IPR018120">
    <property type="entry name" value="Glyco_hydro_1_AS"/>
</dbReference>
<dbReference type="InterPro" id="IPR001360">
    <property type="entry name" value="Glyco_hydro_1"/>
</dbReference>
<evidence type="ECO:0000256" key="9">
    <source>
        <dbReference type="PROSITE-ProRule" id="PRU10055"/>
    </source>
</evidence>
<accession>A0ABP8UB42</accession>
<keyword evidence="8" id="KW-0624">Polysaccharide degradation</keyword>
<evidence type="ECO:0000256" key="4">
    <source>
        <dbReference type="ARBA" id="ARBA00022801"/>
    </source>
</evidence>
<evidence type="ECO:0000256" key="8">
    <source>
        <dbReference type="ARBA" id="ARBA00023326"/>
    </source>
</evidence>
<keyword evidence="5" id="KW-0136">Cellulose degradation</keyword>
<feature type="active site" description="Nucleophile" evidence="9">
    <location>
        <position position="372"/>
    </location>
</feature>
<evidence type="ECO:0000256" key="7">
    <source>
        <dbReference type="ARBA" id="ARBA00023295"/>
    </source>
</evidence>
<protein>
    <recommendedName>
        <fullName evidence="3 10">Beta-glucosidase</fullName>
        <ecNumber evidence="3 10">3.2.1.21</ecNumber>
    </recommendedName>
</protein>
<name>A0ABP8UB42_9ACTN</name>
<evidence type="ECO:0000256" key="1">
    <source>
        <dbReference type="ARBA" id="ARBA00000448"/>
    </source>
</evidence>
<evidence type="ECO:0000256" key="5">
    <source>
        <dbReference type="ARBA" id="ARBA00023001"/>
    </source>
</evidence>
<gene>
    <name evidence="11" type="ORF">GCM10023196_033670</name>
</gene>
<dbReference type="Pfam" id="PF00232">
    <property type="entry name" value="Glyco_hydro_1"/>
    <property type="match status" value="1"/>
</dbReference>
<dbReference type="RefSeq" id="WP_345431753.1">
    <property type="nucleotide sequence ID" value="NZ_BAABHK010000004.1"/>
</dbReference>
<dbReference type="Gene3D" id="3.20.20.80">
    <property type="entry name" value="Glycosidases"/>
    <property type="match status" value="1"/>
</dbReference>
<evidence type="ECO:0000313" key="11">
    <source>
        <dbReference type="EMBL" id="GAA4626243.1"/>
    </source>
</evidence>
<evidence type="ECO:0000256" key="3">
    <source>
        <dbReference type="ARBA" id="ARBA00012744"/>
    </source>
</evidence>
<comment type="caution">
    <text evidence="11">The sequence shown here is derived from an EMBL/GenBank/DDBJ whole genome shotgun (WGS) entry which is preliminary data.</text>
</comment>
<reference evidence="12" key="1">
    <citation type="journal article" date="2019" name="Int. J. Syst. Evol. Microbiol.">
        <title>The Global Catalogue of Microorganisms (GCM) 10K type strain sequencing project: providing services to taxonomists for standard genome sequencing and annotation.</title>
        <authorList>
            <consortium name="The Broad Institute Genomics Platform"/>
            <consortium name="The Broad Institute Genome Sequencing Center for Infectious Disease"/>
            <person name="Wu L."/>
            <person name="Ma J."/>
        </authorList>
    </citation>
    <scope>NUCLEOTIDE SEQUENCE [LARGE SCALE GENOMIC DNA]</scope>
    <source>
        <strain evidence="12">JCM 17939</strain>
    </source>
</reference>
<comment type="similarity">
    <text evidence="2 10">Belongs to the glycosyl hydrolase 1 family.</text>
</comment>
<evidence type="ECO:0000256" key="10">
    <source>
        <dbReference type="RuleBase" id="RU361175"/>
    </source>
</evidence>
<dbReference type="NCBIfam" id="TIGR03356">
    <property type="entry name" value="BGL"/>
    <property type="match status" value="1"/>
</dbReference>
<organism evidence="11 12">
    <name type="scientific">Actinoallomurus vinaceus</name>
    <dbReference type="NCBI Taxonomy" id="1080074"/>
    <lineage>
        <taxon>Bacteria</taxon>
        <taxon>Bacillati</taxon>
        <taxon>Actinomycetota</taxon>
        <taxon>Actinomycetes</taxon>
        <taxon>Streptosporangiales</taxon>
        <taxon>Thermomonosporaceae</taxon>
        <taxon>Actinoallomurus</taxon>
    </lineage>
</organism>
<dbReference type="EMBL" id="BAABHK010000004">
    <property type="protein sequence ID" value="GAA4626243.1"/>
    <property type="molecule type" value="Genomic_DNA"/>
</dbReference>
<dbReference type="PROSITE" id="PS00653">
    <property type="entry name" value="GLYCOSYL_HYDROL_F1_2"/>
    <property type="match status" value="1"/>
</dbReference>
<dbReference type="PROSITE" id="PS00572">
    <property type="entry name" value="GLYCOSYL_HYDROL_F1_1"/>
    <property type="match status" value="1"/>
</dbReference>
<dbReference type="PRINTS" id="PR00131">
    <property type="entry name" value="GLHYDRLASE1"/>
</dbReference>
<evidence type="ECO:0000313" key="12">
    <source>
        <dbReference type="Proteomes" id="UP001501442"/>
    </source>
</evidence>
<dbReference type="InterPro" id="IPR033132">
    <property type="entry name" value="GH_1_N_CS"/>
</dbReference>
<keyword evidence="6" id="KW-0119">Carbohydrate metabolism</keyword>
<evidence type="ECO:0000256" key="2">
    <source>
        <dbReference type="ARBA" id="ARBA00010838"/>
    </source>
</evidence>
<proteinExistence type="inferred from homology"/>
<keyword evidence="12" id="KW-1185">Reference proteome</keyword>